<evidence type="ECO:0000313" key="11">
    <source>
        <dbReference type="EMBL" id="TPW28143.1"/>
    </source>
</evidence>
<dbReference type="InterPro" id="IPR050393">
    <property type="entry name" value="MFP_Efflux_Pump"/>
</dbReference>
<dbReference type="InterPro" id="IPR006143">
    <property type="entry name" value="RND_pump_MFP"/>
</dbReference>
<evidence type="ECO:0000256" key="4">
    <source>
        <dbReference type="ARBA" id="ARBA00022989"/>
    </source>
</evidence>
<feature type="domain" description="p-hydroxybenzoic acid efflux pump subunit AaeA-like beta-barrel" evidence="10">
    <location>
        <begin position="188"/>
        <end position="285"/>
    </location>
</feature>
<dbReference type="Pfam" id="PF25963">
    <property type="entry name" value="Beta-barrel_AAEA"/>
    <property type="match status" value="1"/>
</dbReference>
<protein>
    <submittedName>
        <fullName evidence="11">Efflux RND transporter periplasmic adaptor subunit</fullName>
    </submittedName>
</protein>
<dbReference type="PANTHER" id="PTHR30367:SF12">
    <property type="entry name" value="P-HYDROXYBENZOIC ACID EFFLUX PUMP SUBUNIT AAEA"/>
    <property type="match status" value="1"/>
</dbReference>
<feature type="domain" description="Multidrug resistance protein MdtA-like alpha-helical hairpin" evidence="8">
    <location>
        <begin position="85"/>
        <end position="151"/>
    </location>
</feature>
<dbReference type="Pfam" id="PF25917">
    <property type="entry name" value="BSH_RND"/>
    <property type="match status" value="1"/>
</dbReference>
<dbReference type="InterPro" id="IPR058624">
    <property type="entry name" value="MdtA-like_HH"/>
</dbReference>
<dbReference type="RefSeq" id="WP_141166868.1">
    <property type="nucleotide sequence ID" value="NZ_VHLH01000016.1"/>
</dbReference>
<evidence type="ECO:0000256" key="6">
    <source>
        <dbReference type="SAM" id="Coils"/>
    </source>
</evidence>
<dbReference type="Pfam" id="PF25876">
    <property type="entry name" value="HH_MFP_RND"/>
    <property type="match status" value="1"/>
</dbReference>
<reference evidence="11 12" key="1">
    <citation type="submission" date="2019-06" db="EMBL/GenBank/DDBJ databases">
        <authorList>
            <person name="Li M."/>
        </authorList>
    </citation>
    <scope>NUCLEOTIDE SEQUENCE [LARGE SCALE GENOMIC DNA]</scope>
    <source>
        <strain evidence="11 12">BGMRC6574</strain>
    </source>
</reference>
<keyword evidence="3 7" id="KW-0812">Transmembrane</keyword>
<comment type="caution">
    <text evidence="11">The sequence shown here is derived from an EMBL/GenBank/DDBJ whole genome shotgun (WGS) entry which is preliminary data.</text>
</comment>
<feature type="transmembrane region" description="Helical" evidence="7">
    <location>
        <begin position="6"/>
        <end position="30"/>
    </location>
</feature>
<proteinExistence type="inferred from homology"/>
<dbReference type="Proteomes" id="UP000320314">
    <property type="component" value="Unassembled WGS sequence"/>
</dbReference>
<dbReference type="PANTHER" id="PTHR30367">
    <property type="entry name" value="P-HYDROXYBENZOIC ACID EFFLUX PUMP SUBUNIT AAEA-RELATED"/>
    <property type="match status" value="1"/>
</dbReference>
<dbReference type="AlphaFoldDB" id="A0A506U1B0"/>
<evidence type="ECO:0000256" key="2">
    <source>
        <dbReference type="ARBA" id="ARBA00009477"/>
    </source>
</evidence>
<gene>
    <name evidence="11" type="ORF">FJU11_09770</name>
</gene>
<dbReference type="InterPro" id="IPR058634">
    <property type="entry name" value="AaeA-lik-b-barrel"/>
</dbReference>
<evidence type="ECO:0000259" key="9">
    <source>
        <dbReference type="Pfam" id="PF25917"/>
    </source>
</evidence>
<dbReference type="Gene3D" id="2.40.30.170">
    <property type="match status" value="1"/>
</dbReference>
<keyword evidence="6" id="KW-0175">Coiled coil</keyword>
<dbReference type="GO" id="GO:0022857">
    <property type="term" value="F:transmembrane transporter activity"/>
    <property type="evidence" value="ECO:0007669"/>
    <property type="project" value="InterPro"/>
</dbReference>
<evidence type="ECO:0000256" key="3">
    <source>
        <dbReference type="ARBA" id="ARBA00022692"/>
    </source>
</evidence>
<accession>A0A506U1B0</accession>
<dbReference type="Gene3D" id="2.40.50.100">
    <property type="match status" value="1"/>
</dbReference>
<evidence type="ECO:0000256" key="5">
    <source>
        <dbReference type="ARBA" id="ARBA00023136"/>
    </source>
</evidence>
<dbReference type="OrthoDB" id="9811754at2"/>
<keyword evidence="12" id="KW-1185">Reference proteome</keyword>
<evidence type="ECO:0000259" key="8">
    <source>
        <dbReference type="Pfam" id="PF25876"/>
    </source>
</evidence>
<organism evidence="11 12">
    <name type="scientific">Pararhizobium mangrovi</name>
    <dbReference type="NCBI Taxonomy" id="2590452"/>
    <lineage>
        <taxon>Bacteria</taxon>
        <taxon>Pseudomonadati</taxon>
        <taxon>Pseudomonadota</taxon>
        <taxon>Alphaproteobacteria</taxon>
        <taxon>Hyphomicrobiales</taxon>
        <taxon>Rhizobiaceae</taxon>
        <taxon>Rhizobium/Agrobacterium group</taxon>
        <taxon>Pararhizobium</taxon>
    </lineage>
</organism>
<feature type="domain" description="Multidrug resistance protein MdtA-like barrel-sandwich hybrid" evidence="9">
    <location>
        <begin position="45"/>
        <end position="185"/>
    </location>
</feature>
<dbReference type="InterPro" id="IPR058625">
    <property type="entry name" value="MdtA-like_BSH"/>
</dbReference>
<evidence type="ECO:0000256" key="1">
    <source>
        <dbReference type="ARBA" id="ARBA00004167"/>
    </source>
</evidence>
<dbReference type="Gene3D" id="1.10.287.470">
    <property type="entry name" value="Helix hairpin bin"/>
    <property type="match status" value="1"/>
</dbReference>
<dbReference type="GO" id="GO:0016020">
    <property type="term" value="C:membrane"/>
    <property type="evidence" value="ECO:0007669"/>
    <property type="project" value="InterPro"/>
</dbReference>
<dbReference type="EMBL" id="VHLH01000016">
    <property type="protein sequence ID" value="TPW28143.1"/>
    <property type="molecule type" value="Genomic_DNA"/>
</dbReference>
<keyword evidence="5 7" id="KW-0472">Membrane</keyword>
<sequence length="300" mass="32222">MIFKTIVRFLVTAVVVVVAGLVVWNLWIYYEEEPRTRDARVSADVVAIAPDVAGHVVNVAVSDDATVKKGQTLFKLDPARYSIAVDQAKAALKTAKATLDQARRDADRFDKLGDNVASIQQHEQAATDETKAEAAYEQAKAALDLAELNLHRTTVHSPVNGRVTNLSLKTGDYVTAGKPSMAVVDADSFYVMGYFEETKLAKIDVGDPATITMMGDDTVLKGHVAGVSAAITDSNRTTNADLLPNVDPSFTWVRLAQRIPVRIALDDAPKDGRLVAGRTASVDITPSAKDGAVTATSDRK</sequence>
<dbReference type="SUPFAM" id="SSF111369">
    <property type="entry name" value="HlyD-like secretion proteins"/>
    <property type="match status" value="1"/>
</dbReference>
<comment type="similarity">
    <text evidence="2">Belongs to the membrane fusion protein (MFP) (TC 8.A.1) family.</text>
</comment>
<comment type="subcellular location">
    <subcellularLocation>
        <location evidence="1">Membrane</location>
        <topology evidence="1">Single-pass membrane protein</topology>
    </subcellularLocation>
</comment>
<dbReference type="NCBIfam" id="TIGR01730">
    <property type="entry name" value="RND_mfp"/>
    <property type="match status" value="1"/>
</dbReference>
<evidence type="ECO:0000256" key="7">
    <source>
        <dbReference type="SAM" id="Phobius"/>
    </source>
</evidence>
<evidence type="ECO:0000313" key="12">
    <source>
        <dbReference type="Proteomes" id="UP000320314"/>
    </source>
</evidence>
<evidence type="ECO:0000259" key="10">
    <source>
        <dbReference type="Pfam" id="PF25963"/>
    </source>
</evidence>
<name>A0A506U1B0_9HYPH</name>
<keyword evidence="4 7" id="KW-1133">Transmembrane helix</keyword>
<feature type="coiled-coil region" evidence="6">
    <location>
        <begin position="85"/>
        <end position="149"/>
    </location>
</feature>